<dbReference type="EMBL" id="JAPJDZ010000045">
    <property type="protein sequence ID" value="MDP5137336.1"/>
    <property type="molecule type" value="Genomic_DNA"/>
</dbReference>
<evidence type="ECO:0000259" key="2">
    <source>
        <dbReference type="PROSITE" id="PS50878"/>
    </source>
</evidence>
<dbReference type="SUPFAM" id="SSF56672">
    <property type="entry name" value="DNA/RNA polymerases"/>
    <property type="match status" value="1"/>
</dbReference>
<dbReference type="PROSITE" id="PS50878">
    <property type="entry name" value="RT_POL"/>
    <property type="match status" value="1"/>
</dbReference>
<evidence type="ECO:0000313" key="4">
    <source>
        <dbReference type="Proteomes" id="UP001231109"/>
    </source>
</evidence>
<organism evidence="3 4">
    <name type="scientific">Rheinheimera baltica</name>
    <dbReference type="NCBI Taxonomy" id="67576"/>
    <lineage>
        <taxon>Bacteria</taxon>
        <taxon>Pseudomonadati</taxon>
        <taxon>Pseudomonadota</taxon>
        <taxon>Gammaproteobacteria</taxon>
        <taxon>Chromatiales</taxon>
        <taxon>Chromatiaceae</taxon>
        <taxon>Rheinheimera</taxon>
    </lineage>
</organism>
<proteinExistence type="inferred from homology"/>
<keyword evidence="4" id="KW-1185">Reference proteome</keyword>
<protein>
    <submittedName>
        <fullName evidence="3">RNA-directed DNA polymerase</fullName>
    </submittedName>
</protein>
<comment type="caution">
    <text evidence="3">The sequence shown here is derived from an EMBL/GenBank/DDBJ whole genome shotgun (WGS) entry which is preliminary data.</text>
</comment>
<dbReference type="PANTHER" id="PTHR34047:SF8">
    <property type="entry name" value="PROTEIN YKFC"/>
    <property type="match status" value="1"/>
</dbReference>
<keyword evidence="3" id="KW-0808">Transferase</keyword>
<accession>A0ABT9I1S5</accession>
<evidence type="ECO:0000313" key="3">
    <source>
        <dbReference type="EMBL" id="MDP5137336.1"/>
    </source>
</evidence>
<feature type="domain" description="Reverse transcriptase" evidence="2">
    <location>
        <begin position="1"/>
        <end position="328"/>
    </location>
</feature>
<gene>
    <name evidence="3" type="ORF">ORJ04_15375</name>
</gene>
<dbReference type="GO" id="GO:0003964">
    <property type="term" value="F:RNA-directed DNA polymerase activity"/>
    <property type="evidence" value="ECO:0007669"/>
    <property type="project" value="UniProtKB-KW"/>
</dbReference>
<dbReference type="InterPro" id="IPR051083">
    <property type="entry name" value="GrpII_Intron_Splice-Mob/Def"/>
</dbReference>
<dbReference type="Proteomes" id="UP001231109">
    <property type="component" value="Unassembled WGS sequence"/>
</dbReference>
<comment type="similarity">
    <text evidence="1">Belongs to the bacterial reverse transcriptase family.</text>
</comment>
<dbReference type="Pfam" id="PF00078">
    <property type="entry name" value="RVT_1"/>
    <property type="match status" value="1"/>
</dbReference>
<sequence length="543" mass="62748">MLTTTTEATINTFVLCAAESDPARAAQHPFNFATLYTAYRACRRGKRSTRKAQWYELTLLDRLVNTTQLLQQRCWHPSPSIRFVVIHPKPREILAADFGDRVVHHLLVPWFERLYEPVFIFDSFANRKGKGSHAAVSRLQAFTRKQPGGYYLQLDIASFFNSINRRILFNLLQQRVGSDLRRSETDPRHAESAQASEFLWLARELLTGNPALHAQFHGRMQDLARIPAHKQLANAPTETGLPIGNLTSQFFANVYLNELDQFIKHQLKVACYVRYVDDFVLLHHDPAQLQRWREAIVSFLQQRLRLALRDEGKLAPISNGMDFLGYIVRPHYRLVRRRVVTHMQHRLQAYSKMIVQHNGQTYNFTPDTVNAVQATLASYYGHFRHAKSAKLRQAIFSRYPWLPHILFESTKAGICRCDAPASVSSLASQWRYFHQRYPQHLLLLRVGNTMQAWGQHAQSIANAIHCLGRNLVLAKQQQAIGQSWPVAMGAKIRHRLRVQNLPYAFIDEAGWLKGGMKRRELRQITFERVLSEVTYQNTYKTDL</sequence>
<keyword evidence="3" id="KW-0548">Nucleotidyltransferase</keyword>
<dbReference type="PANTHER" id="PTHR34047">
    <property type="entry name" value="NUCLEAR INTRON MATURASE 1, MITOCHONDRIAL-RELATED"/>
    <property type="match status" value="1"/>
</dbReference>
<dbReference type="RefSeq" id="WP_305976699.1">
    <property type="nucleotide sequence ID" value="NZ_JAPJDZ010000045.1"/>
</dbReference>
<keyword evidence="3" id="KW-0695">RNA-directed DNA polymerase</keyword>
<dbReference type="InterPro" id="IPR000477">
    <property type="entry name" value="RT_dom"/>
</dbReference>
<dbReference type="InterPro" id="IPR043502">
    <property type="entry name" value="DNA/RNA_pol_sf"/>
</dbReference>
<name>A0ABT9I1S5_9GAMM</name>
<evidence type="ECO:0000256" key="1">
    <source>
        <dbReference type="ARBA" id="ARBA00034120"/>
    </source>
</evidence>
<dbReference type="CDD" id="cd01646">
    <property type="entry name" value="RT_Bac_retron_I"/>
    <property type="match status" value="1"/>
</dbReference>
<reference evidence="3 4" key="1">
    <citation type="submission" date="2022-11" db="EMBL/GenBank/DDBJ databases">
        <title>Viruses from the air-sea interface of a natural surface slick.</title>
        <authorList>
            <person name="Rahlff J."/>
            <person name="Holmfeldt K."/>
        </authorList>
    </citation>
    <scope>NUCLEOTIDE SEQUENCE [LARGE SCALE GENOMIC DNA]</scope>
    <source>
        <strain evidence="3 4">SMS4</strain>
    </source>
</reference>